<feature type="compositionally biased region" description="Basic residues" evidence="1">
    <location>
        <begin position="4026"/>
        <end position="4036"/>
    </location>
</feature>
<feature type="compositionally biased region" description="Basic residues" evidence="1">
    <location>
        <begin position="4301"/>
        <end position="4314"/>
    </location>
</feature>
<feature type="compositionally biased region" description="Basic and acidic residues" evidence="1">
    <location>
        <begin position="911"/>
        <end position="942"/>
    </location>
</feature>
<feature type="compositionally biased region" description="Basic and acidic residues" evidence="1">
    <location>
        <begin position="890"/>
        <end position="904"/>
    </location>
</feature>
<feature type="compositionally biased region" description="Basic and acidic residues" evidence="1">
    <location>
        <begin position="6480"/>
        <end position="6513"/>
    </location>
</feature>
<feature type="compositionally biased region" description="Basic and acidic residues" evidence="1">
    <location>
        <begin position="3238"/>
        <end position="3251"/>
    </location>
</feature>
<feature type="region of interest" description="Disordered" evidence="1">
    <location>
        <begin position="1211"/>
        <end position="1254"/>
    </location>
</feature>
<feature type="compositionally biased region" description="Polar residues" evidence="1">
    <location>
        <begin position="3053"/>
        <end position="3063"/>
    </location>
</feature>
<feature type="compositionally biased region" description="Basic and acidic residues" evidence="1">
    <location>
        <begin position="1080"/>
        <end position="1095"/>
    </location>
</feature>
<feature type="compositionally biased region" description="Low complexity" evidence="1">
    <location>
        <begin position="1903"/>
        <end position="1912"/>
    </location>
</feature>
<feature type="compositionally biased region" description="Polar residues" evidence="1">
    <location>
        <begin position="5420"/>
        <end position="5444"/>
    </location>
</feature>
<feature type="compositionally biased region" description="Basic residues" evidence="1">
    <location>
        <begin position="193"/>
        <end position="205"/>
    </location>
</feature>
<feature type="compositionally biased region" description="Basic and acidic residues" evidence="1">
    <location>
        <begin position="5295"/>
        <end position="5312"/>
    </location>
</feature>
<feature type="compositionally biased region" description="Polar residues" evidence="1">
    <location>
        <begin position="6210"/>
        <end position="6238"/>
    </location>
</feature>
<feature type="compositionally biased region" description="Low complexity" evidence="1">
    <location>
        <begin position="6134"/>
        <end position="6154"/>
    </location>
</feature>
<organism evidence="2 3">
    <name type="scientific">Fusarium flagelliforme</name>
    <dbReference type="NCBI Taxonomy" id="2675880"/>
    <lineage>
        <taxon>Eukaryota</taxon>
        <taxon>Fungi</taxon>
        <taxon>Dikarya</taxon>
        <taxon>Ascomycota</taxon>
        <taxon>Pezizomycotina</taxon>
        <taxon>Sordariomycetes</taxon>
        <taxon>Hypocreomycetidae</taxon>
        <taxon>Hypocreales</taxon>
        <taxon>Nectriaceae</taxon>
        <taxon>Fusarium</taxon>
        <taxon>Fusarium incarnatum-equiseti species complex</taxon>
    </lineage>
</organism>
<dbReference type="STRING" id="2594813.A0A395MGC4"/>
<accession>A0A395MGC4</accession>
<feature type="compositionally biased region" description="Polar residues" evidence="1">
    <location>
        <begin position="3112"/>
        <end position="3123"/>
    </location>
</feature>
<feature type="region of interest" description="Disordered" evidence="1">
    <location>
        <begin position="1432"/>
        <end position="1753"/>
    </location>
</feature>
<feature type="compositionally biased region" description="Basic and acidic residues" evidence="1">
    <location>
        <begin position="5051"/>
        <end position="5069"/>
    </location>
</feature>
<feature type="compositionally biased region" description="Basic and acidic residues" evidence="1">
    <location>
        <begin position="727"/>
        <end position="743"/>
    </location>
</feature>
<feature type="region of interest" description="Disordered" evidence="1">
    <location>
        <begin position="6871"/>
        <end position="6977"/>
    </location>
</feature>
<feature type="compositionally biased region" description="Basic and acidic residues" evidence="1">
    <location>
        <begin position="5486"/>
        <end position="5500"/>
    </location>
</feature>
<gene>
    <name evidence="2" type="ORF">FIE12Z_8783</name>
</gene>
<evidence type="ECO:0000313" key="3">
    <source>
        <dbReference type="Proteomes" id="UP000265631"/>
    </source>
</evidence>
<feature type="region of interest" description="Disordered" evidence="1">
    <location>
        <begin position="5176"/>
        <end position="6012"/>
    </location>
</feature>
<feature type="compositionally biased region" description="Basic and acidic residues" evidence="1">
    <location>
        <begin position="3826"/>
        <end position="3862"/>
    </location>
</feature>
<proteinExistence type="predicted"/>
<feature type="compositionally biased region" description="Basic and acidic residues" evidence="1">
    <location>
        <begin position="2617"/>
        <end position="2630"/>
    </location>
</feature>
<feature type="compositionally biased region" description="Low complexity" evidence="1">
    <location>
        <begin position="2701"/>
        <end position="2712"/>
    </location>
</feature>
<feature type="compositionally biased region" description="Basic and acidic residues" evidence="1">
    <location>
        <begin position="1439"/>
        <end position="1456"/>
    </location>
</feature>
<feature type="compositionally biased region" description="Basic and acidic residues" evidence="1">
    <location>
        <begin position="3981"/>
        <end position="3995"/>
    </location>
</feature>
<feature type="region of interest" description="Disordered" evidence="1">
    <location>
        <begin position="3235"/>
        <end position="5146"/>
    </location>
</feature>
<feature type="compositionally biased region" description="Acidic residues" evidence="1">
    <location>
        <begin position="354"/>
        <end position="373"/>
    </location>
</feature>
<feature type="region of interest" description="Disordered" evidence="1">
    <location>
        <begin position="6087"/>
        <end position="6267"/>
    </location>
</feature>
<feature type="compositionally biased region" description="Basic and acidic residues" evidence="1">
    <location>
        <begin position="6550"/>
        <end position="6584"/>
    </location>
</feature>
<feature type="compositionally biased region" description="Basic and acidic residues" evidence="1">
    <location>
        <begin position="3568"/>
        <end position="3580"/>
    </location>
</feature>
<feature type="compositionally biased region" description="Pro residues" evidence="1">
    <location>
        <begin position="2047"/>
        <end position="2061"/>
    </location>
</feature>
<feature type="compositionally biased region" description="Polar residues" evidence="1">
    <location>
        <begin position="3706"/>
        <end position="3720"/>
    </location>
</feature>
<feature type="compositionally biased region" description="Basic and acidic residues" evidence="1">
    <location>
        <begin position="1555"/>
        <end position="1600"/>
    </location>
</feature>
<feature type="region of interest" description="Disordered" evidence="1">
    <location>
        <begin position="2105"/>
        <end position="2196"/>
    </location>
</feature>
<feature type="compositionally biased region" description="Polar residues" evidence="1">
    <location>
        <begin position="5558"/>
        <end position="5567"/>
    </location>
</feature>
<feature type="compositionally biased region" description="Low complexity" evidence="1">
    <location>
        <begin position="4709"/>
        <end position="4723"/>
    </location>
</feature>
<feature type="compositionally biased region" description="Basic and acidic residues" evidence="1">
    <location>
        <begin position="6605"/>
        <end position="6625"/>
    </location>
</feature>
<feature type="region of interest" description="Disordered" evidence="1">
    <location>
        <begin position="1943"/>
        <end position="2085"/>
    </location>
</feature>
<feature type="compositionally biased region" description="Basic and acidic residues" evidence="1">
    <location>
        <begin position="3954"/>
        <end position="3963"/>
    </location>
</feature>
<feature type="compositionally biased region" description="Basic and acidic residues" evidence="1">
    <location>
        <begin position="4315"/>
        <end position="4327"/>
    </location>
</feature>
<feature type="compositionally biased region" description="Low complexity" evidence="1">
    <location>
        <begin position="5777"/>
        <end position="5790"/>
    </location>
</feature>
<feature type="compositionally biased region" description="Basic and acidic residues" evidence="1">
    <location>
        <begin position="1390"/>
        <end position="1405"/>
    </location>
</feature>
<feature type="compositionally biased region" description="Basic and acidic residues" evidence="1">
    <location>
        <begin position="583"/>
        <end position="629"/>
    </location>
</feature>
<feature type="compositionally biased region" description="Basic and acidic residues" evidence="1">
    <location>
        <begin position="3102"/>
        <end position="3111"/>
    </location>
</feature>
<feature type="compositionally biased region" description="Low complexity" evidence="1">
    <location>
        <begin position="244"/>
        <end position="269"/>
    </location>
</feature>
<feature type="compositionally biased region" description="Basic and acidic residues" evidence="1">
    <location>
        <begin position="1651"/>
        <end position="1678"/>
    </location>
</feature>
<feature type="compositionally biased region" description="Basic and acidic residues" evidence="1">
    <location>
        <begin position="3654"/>
        <end position="3663"/>
    </location>
</feature>
<feature type="compositionally biased region" description="Basic and acidic residues" evidence="1">
    <location>
        <begin position="5127"/>
        <end position="5138"/>
    </location>
</feature>
<feature type="compositionally biased region" description="Basic and acidic residues" evidence="1">
    <location>
        <begin position="1511"/>
        <end position="1546"/>
    </location>
</feature>
<protein>
    <recommendedName>
        <fullName evidence="4">Involucrin repeat protein</fullName>
    </recommendedName>
</protein>
<feature type="compositionally biased region" description="Basic and acidic residues" evidence="1">
    <location>
        <begin position="2295"/>
        <end position="2325"/>
    </location>
</feature>
<dbReference type="EMBL" id="PXXK01000277">
    <property type="protein sequence ID" value="RFN46954.1"/>
    <property type="molecule type" value="Genomic_DNA"/>
</dbReference>
<dbReference type="Proteomes" id="UP000265631">
    <property type="component" value="Unassembled WGS sequence"/>
</dbReference>
<dbReference type="PANTHER" id="PTHR40641:SF2">
    <property type="entry name" value="INVOLUCRIN REPEAT PROTEIN"/>
    <property type="match status" value="1"/>
</dbReference>
<feature type="region of interest" description="Disordered" evidence="1">
    <location>
        <begin position="6992"/>
        <end position="7014"/>
    </location>
</feature>
<feature type="compositionally biased region" description="Basic and acidic residues" evidence="1">
    <location>
        <begin position="803"/>
        <end position="870"/>
    </location>
</feature>
<feature type="compositionally biased region" description="Basic residues" evidence="1">
    <location>
        <begin position="4156"/>
        <end position="4166"/>
    </location>
</feature>
<feature type="compositionally biased region" description="Basic and acidic residues" evidence="1">
    <location>
        <begin position="463"/>
        <end position="476"/>
    </location>
</feature>
<feature type="compositionally biased region" description="Polar residues" evidence="1">
    <location>
        <begin position="6379"/>
        <end position="6391"/>
    </location>
</feature>
<feature type="compositionally biased region" description="Low complexity" evidence="1">
    <location>
        <begin position="566"/>
        <end position="580"/>
    </location>
</feature>
<feature type="compositionally biased region" description="Basic and acidic residues" evidence="1">
    <location>
        <begin position="3440"/>
        <end position="3457"/>
    </location>
</feature>
<feature type="region of interest" description="Disordered" evidence="1">
    <location>
        <begin position="1273"/>
        <end position="1416"/>
    </location>
</feature>
<feature type="compositionally biased region" description="Pro residues" evidence="1">
    <location>
        <begin position="513"/>
        <end position="526"/>
    </location>
</feature>
<feature type="compositionally biased region" description="Basic residues" evidence="1">
    <location>
        <begin position="5940"/>
        <end position="5950"/>
    </location>
</feature>
<feature type="compositionally biased region" description="Basic and acidic residues" evidence="1">
    <location>
        <begin position="2549"/>
        <end position="2561"/>
    </location>
</feature>
<feature type="compositionally biased region" description="Basic and acidic residues" evidence="1">
    <location>
        <begin position="1"/>
        <end position="11"/>
    </location>
</feature>
<feature type="compositionally biased region" description="Polar residues" evidence="1">
    <location>
        <begin position="2170"/>
        <end position="2184"/>
    </location>
</feature>
<evidence type="ECO:0000256" key="1">
    <source>
        <dbReference type="SAM" id="MobiDB-lite"/>
    </source>
</evidence>
<feature type="compositionally biased region" description="Low complexity" evidence="1">
    <location>
        <begin position="4229"/>
        <end position="4247"/>
    </location>
</feature>
<feature type="region of interest" description="Disordered" evidence="1">
    <location>
        <begin position="7030"/>
        <end position="7051"/>
    </location>
</feature>
<feature type="compositionally biased region" description="Low complexity" evidence="1">
    <location>
        <begin position="98"/>
        <end position="167"/>
    </location>
</feature>
<feature type="compositionally biased region" description="Low complexity" evidence="1">
    <location>
        <begin position="4838"/>
        <end position="4857"/>
    </location>
</feature>
<feature type="compositionally biased region" description="Basic and acidic residues" evidence="1">
    <location>
        <begin position="2142"/>
        <end position="2160"/>
    </location>
</feature>
<feature type="compositionally biased region" description="Polar residues" evidence="1">
    <location>
        <begin position="2031"/>
        <end position="2044"/>
    </location>
</feature>
<reference evidence="2 3" key="1">
    <citation type="journal article" date="2018" name="PLoS Pathog.">
        <title>Evolution of structural diversity of trichothecenes, a family of toxins produced by plant pathogenic and entomopathogenic fungi.</title>
        <authorList>
            <person name="Proctor R.H."/>
            <person name="McCormick S.P."/>
            <person name="Kim H.S."/>
            <person name="Cardoza R.E."/>
            <person name="Stanley A.M."/>
            <person name="Lindo L."/>
            <person name="Kelly A."/>
            <person name="Brown D.W."/>
            <person name="Lee T."/>
            <person name="Vaughan M.M."/>
            <person name="Alexander N.J."/>
            <person name="Busman M."/>
            <person name="Gutierrez S."/>
        </authorList>
    </citation>
    <scope>NUCLEOTIDE SEQUENCE [LARGE SCALE GENOMIC DNA]</scope>
    <source>
        <strain evidence="2 3">NRRL 13405</strain>
    </source>
</reference>
<dbReference type="InterPro" id="IPR053268">
    <property type="entry name" value="Woronin_anchor"/>
</dbReference>
<feature type="compositionally biased region" description="Basic and acidic residues" evidence="1">
    <location>
        <begin position="2356"/>
        <end position="2367"/>
    </location>
</feature>
<feature type="region of interest" description="Disordered" evidence="1">
    <location>
        <begin position="1"/>
        <end position="389"/>
    </location>
</feature>
<feature type="compositionally biased region" description="Basic and acidic residues" evidence="1">
    <location>
        <begin position="2867"/>
        <end position="2879"/>
    </location>
</feature>
<sequence>MQRDDRSRDPEGSGSRRRWYESRDRDLTPRAGDQGDSHSRCYSRQQQQTPQQPPQPQSPYTPTMYQSPTQQRQYDPQRYDQYQMYQQSPQQYPPLPPRQQQYPYQYQQQYQQQQPQQQSPYYNAPPQSMPSHNSPYQQQQQQNPQRPQTPSSVFSSSSDTSTSLLDISRFKDTKQYGGVFGTFFKAPSDRVKQRLHRKKSKKRRVLYFGNSSSSSVNSDLAYGNGYVRQPKSRTLSPRSQSRTSGQGYAPAAAGPGPSQGRRRSSGGSDRAARLTPKKKKTADEEIMALGQQLSNLARRSKEDEERQARKASGKGKGKAAAMGLAAGAAGAAMASQYGKNGRGANNLKQRVESSDDEDDWEDASDDEDGDDSSSSDGAGSGGDSELAYGTVAESSKPAFGGAAAAAGGAAAAAYMADHRRQSSYGYDSSPEYRRHGDRGSIVDPRLFGPHNSLRGSINTPCGFRDENEAAAYRRDSANFGNGGPIQMQDTYSGSNRYDGDRFSTPIAQQDPAVRPPPVPLQQPVPKVPVSSKVYGAEKVDDANRRDQRQRRSEQTEEKGWGGAAAGGIAAAAAAAGVAMASSSKKDGRERRDEQQRDRDDRELQQRLEKERQRALELEEQKLRELERQKARAQQRVQHPETEAERHERLEKERARNMKWEREYREMEPEAVIPNYNNERKSSRYNDHDDTPKDRKEKEKSNVDVVVAPKRDQNEGKPFGIQYGSEFQLEREPTVKSQPSERKPTQNGRDLPLATGAGHQAVTESTKSTYQDIDPFQYQVSDDAFTMSHPTTPGRPLTPNVVTIEREPNFDDSPPRDLSADARLSRRDSFEIQRMVEDYHRESQGASQRRDPRNGHEYEEEEHKARSILDEAKHATIPVAAAAVASAVAVENERSQERRKSRYSDDSSQDTSRSRKDAVQEEADRYYRETNIARKIASDEMRSRSASPERSVVDKWQDSKEESFTIVTPPSMDDKHPDKSIYEGPDADVKIDNKIHPREEHQYRNVGNKSSRRNVSRERPLLNLIYPTPAVSRQHTPAPEAREAPEATVVDVKPEDYSIGPKGEIVPVNEPAAKSVSWGENETKRFDADSPEKSDSDNYFPAEKAVEKSRPKLNKASRWGILAAALAGSSAEPQNEPDVEVDPKQVEMPGAYSYSDAGSSDVSIRRAEFYADDMNSFPPVVGTKPEGPQQMPGRFADDFEFAATLAAGLKDTGFNPDIVIDDPTYSRRDSPPGVQEANGDSHSGPNGNAWYKRPYAEAVPDPVDVPKLLPEKGFVLGEVETPQEKTIVPFEGERDFKPDAPKPEDVPLPDNQSDSPKLSKREQRKRDKSDVVVVQDDGKIESVRAEPSLSRDVGEPVWEGIASKRSKKDRKSRDVDDESSPRAPAPATYESRSDYDWTTPRDEGRSHSRSRSSDISYADIAKAAVPALALGAIASSSRDTPSRDVRDDTHDSPKEPRQQSNDYYYYGDDRSRVSSSAKPSHHRHSSRDVSSRDVRSDDEQDSSKQSRKHKKDRESRDEGKYRESSTLDPNDRRSSRRELSRDRSRDRSRSHKSRDHSRDHKSRDRSRDRSRDHRSKDHRSRDRSRDRTRDRSKDRTREKSRDRSRHRRSDDEEEKSKRSKRHPYGYDSPSMAASEISVASSSSKRSKKSKRRNGDDYDDSRDSPRKRDREREYFDDKDVSSVVSESRGHRRTSSRYEDDDVKSSVSSPGSSRREKEYKERKTPEKRPSNSVLSGLFKSSKDKKKDSFLGNADTLGAGVGLASAAAIYASDAARSNAADAPSDQERSASGDGLRHARSFELVDPEVLPRVIKPAIDPQYGDLLPLPPSEPSSPTSSHSDELPPLPDSRPDTPPEERGVRRDARPLQRRRSVFETPVKSPSRTAVPIALRLGNRSSNPASPVSFRASPASSPIIPHSDATVMSRRQARPTSWDNSREFMPLYLLEHSRHPPPTTGSVLPALPPSEPSETSARNSPESEFLKHNDGYFGESLDYTGPDLRVDTVLSEQHGKESDAESQQTTPRAEFMPVLPEPTPSVTSNEPSPNLSRPSLPEPTPSIAPDPPTPSLATPMESRDRDAADDKSSRPPFDAAAIAVPVGLGASAGLAAAALAQPRGRTDSPTERTDDLTSADEHFSDAVEGPSEQTSPREDMSRSLETALDRDPTPEPIARSPYEPTSETTTGAFTTPVNELVSDEHADVKSDAEVAAEKAIVKDAEDQAARDITDAAEPATEPFNFPANNRIVEESTDAKFDIEPAAEPVKKVEESAMKDLPEVVESANEARAIFVDEPATQEPTNTRSDTELSAEKSVVRQAEEQVAKDIADDGETAKESISMPVKEPVLEEPIAEAPTAVEPTVNESSHAERGIDHATEESNETAEETANESRGISTNEPVAEEPTDVKSGTEPAIDEAAAKEIEEQAAKDAAAAFQAAEAEAAAQAAAEAETAAQAAFDAEAEEAAKEEEEMAVLKSKKAKKLTKTEKARLMTLIGNSVKRAQEKAAETTPEPVTETTEEPSVKEPAPEEPVAEERNQTRETTWEDRAATPKEPAFEPLENIREAEPTEHTVEPTPVETVTEEASRDLAAEPIVEDITANAPESSSLLTEESLAEPSIDAVPEIVEPSDMRETEVVDKDIDIIEVPGSTDKLDTTPQPELIVEDVTVPEPSVEPPAESKTETAEDLPREIDTSTALTPDAVVESQSAPSVDAPIESAAEATEAAEVKSEEPVAQRAENEITTEEWDNMNAKDRKNMKKKLKKKGLEPIIQDSFDIPAPAEESSKDEQPAPSEQPAAKDEVSESQPATIEPEVPAQSVSEPIPDSSTEPSSITEVVDIQEPIVSREQESVSMKPEQPSEPVQDNMSVDKEVPVEQESQDIVHEPESSKEVEASAEPAAATPENEPVPDPSTEVPTVVEPAPDAAVEEKAVEELTESPSKSKKKKKKNKSQQQPTEEPAVIEPIAAPVEDTTTESAPAPEAEKDAFDAWADPVLPIETPVDAPADTAAEPSSATAEDSSKLVTELPLDAPTERSVDADAFDAWAQPDATANVDAPEQESDKPVENPEQTPEASNDPAQGEDAVSSKSKKKKKKKKGTKTDDEPVTETQDNAPQDKSLEAPEKPTNDSIEPSATTGEAKTEPVDAPTDQATPSQPNVPTPNDGDDQLVETVKTPHIDTPVVATPARDTRDLDDLDDVPYSPSSENLSPSERNVRKDRQGYFPSALRALPGAAGISAFKRMWGFQDQYRAQNRTREAQPEVEKPSDEIQPDTVNAEKSEVVDKKPEVPVTETEHVKADEKPPLTADESHISEPLFSQGDAPVDESQGPGLESSQVDELQTTDKDVSHDVPTAEEVPTAVEQPATKTEGDPTRPAETAPETAKEAPVEVTESVDVNSTEEPSTKTTSDDTTHPIDVKPDDTTEDKSAEMTEGNDIKPAETAQDDSAKLPEVGSKPSTEEGLNKTIEVDSKNATEETAVDNAEADVPDSKKKVKKNKKKKKSQANQDDTPQEDAKDSTQQDQSTQEGPVQEATPAPNEVDVVAPIQESVAETSRGNTEELGDQEPEAESDNKTQAVSETNVEEALEVKPEIDEKPVESELLDQPPTDKQIEPETKEEVKNEEEHTRESNEEPLVKGKPDETPDAKPEGSSEDKLESGNMLPGPEASEQPQTDDKLAKPEGQEIPAETNDDAAQVEDKPTESEAQPLPEIDVTPPQPEERELQQTDATPLESITQETMQSDDKPAENEIKEPEADARSPEVETPKEEDTPLQPEVAEQMQTDDKPAQAEGTGDFPVDSEAKQLPSIEEEASKAVPEESTQASQDPPTVPSIEESLSSATPELDSTAKEAKEAEDRALREADDAEAAKEKEEIDSLLEKQSRRGGRLLKKDQKRLTALEESASRRAEAQTARDAEEQAAEEQAAEEQPPSTTADTTTQESSEADAKPAQPEETRDIDVSQDKTEVGEALASEKQPDISETKPAETSGEAGTPGTALLDESAEKSTDVPPEEKPTENQNNTDTAPTAERQEETTIDNEATELASSKKSKKKKKRKSVSFSENGESQDPATENTEKGTQATEPEQPDQTPGNTEEASSTQAEPAPQDTPATQDGSATPASEDTPADLTTPDVKEAETSTSHNLEDPSAENTTAEGQGEGPSDAVLDQAESEPASEKKSKKKKKKKKNTSIDESEKQPEADSLTQENPESTAKSSDDVKDAAEQEESSIAPTPVEQTGVESEKAPLSGDDAALPQELATADAAAETTPANDEQSQSADVEKPAEISPAQEPASTVEAANLPTEQPPNEEPLPTVDEPDSPAKLSKKDKKKKKKADKKKAALEEESKEPEPEQAASSEKGEVKVEPESTERPAEDSKDTRDETSKQTDSTETPNVETILEGEPATPANDADEQDTGKTGELPSEEPASPEDERGGFSLSQSQTDQKNKAKDNDFEILQDPKTNHPTQPEPTADPEKQEAAVAAVDEAQSQGSSEGTQRKGDKTVAVHPDAPVEPKAKSESGLGLGEEKLEDEEEYAGLSKKQIKKLKKARALAAQESSAEPEMPKETATSTEEASEPAAEIGAESESNPQTCVESAAEAWTRADQERGYETMNEPLPDIEETVPIIEPDFEAEPKSETEIPSLDNTDIQPATEGADTEPQADADLQKVQPESVEQTASEQDVIVPAPEVAEDQDVKEPDSSQTEEVSAPPRVLEESSETFKAPGSSFEMEIEPVATVEPEPVEATTGDTPSSPSNKTDVIADERAFVEDEFSSPAEIDQPLGEVLDEVPTDTLDTSAAEQPTEGPKELESYPADVPTIQPSEPQHLDLGGVSEPAVPVENAPTRDTKPSSPNLAAEPAAQVPLDLVPSSDPLPSTPVTSSEPRSPPQLVSEPTEPSQEGRDATETTKETHPLSVKPDTLTDEDTVTSDVQTIPVSTDEVVAEDAIQERLDRPSQPAQPDYIPQSPAAGSPELPTDWPAPQEPVQETASSIPPITDPAPASNYEEEPASSGSLSTATEAKQDTSNDVIVDKVEEESVELPKDKPPTPVTEIQQPSAPHGHFLEDSLSQNDPQATDGRDSEMIQQPKVDEERSGYEAATSEAEVQETLETAQDAFIPKGESPEAATVPDTGALPGPLPNSTTEPTDTPDVNESEKPIHERGENEFTTEDWQSLATKEKKNIKKKLKRKGLDLIIKDSFESTVSGSEAFPEADTELRPAPAQLEEMTTELTETDAQTEKLPGVSASDQLTSSPDEDKPVHDTEEEIRNDEPKQQAEPTRQITVGQEHVSTDVPSSQELLPVAEIKPDQQETPQDDVPSTQDKNEGAVEFDDQHKHEAEGAVEAPIDTEVPLSVEEQPVSELQEGASVPSPAENATSQESGKETTPAELITEIEPEPLVSHELDPQISAPQVMTDVSHAQDPEQLSSAPATEPRDAKADLDIVADPTSRSNEQTPDVQETSVAEQPSTPATEASPKKSKKKKKSRKSDIGESDTPSSETNNAIGRDVQQETSRSVEDTQQHEIEDKTQNIVDSSITSPPADEIPPSTEQRPAESERSGLDILPEPSQMREAETDLPSVADAELSRGTSETNEGQGRSPFTEELGAQNPIDVSPASKESESTESTRSQSDKSAIEGESTPYTTGKGGEDIQVPELDVHAGEEPLEVEQTANIMPAEDKKKKKKKKGKKNLDTAETESAEPSNDHASLEQVQTSGELQDGLKHTDVGMINLSTQPVDSVRNDEPRSPREVSSEKPALGLPTSTPQKETMPKTTFDDMVKQKPDDAKSIESPAEPRKNKSTTHQEGIASSIFSMASSFFSQKDKKKRKGEPTESPGTGPASPAEPVHESQQKPLQARKNEARSTPKNVVVEPAQQIEEDTTVEPSEPQRQLEQLEEPVAPVEQGSTEDASMDSVKSAVPDANEVPIPIAIGNDSQPEQAVDATTMPEPETRQPVEQQRDTVPDSSEKLSKKDKKKKKKKQKEADDETGTTKEALDITPSDAVTTKQPIESGPDTQQSAEAPEPPSTLLEPSNPPRNLETPMELVSDVFQSVDSPLPTEQTREVRKGLKISEDNIDGAKDRQVIDPVTDGDVKLDDVARQASPAPELFAEPLLAEPVPSATGIGENTTIDADITTPVNAGSLIVEPPQGPSVDEPVTQPRTPDVPTSQAPTSAPSSSQPTPSTPTKAETADSTSDSKMSKKEKKRAKKLALEKELSREPEASRTRDDQTPPASEAIEPETQGGQSLPTQGSTQSAMETTAPEATNQATEDVTEGDTETAAAKSPKGKNTELGTATPVTTVVDDKLEVLPITESMQPTAASVPDNGKAESGTATTVEPTEKAVLPKTTPDALPSGPDASTGTSVTVIPATIPQGSAVILPEKKSRELPLSPQDKRMDTADQSTKPILRPVQSIQKDTVLTTEAGSDDPPATSTKEKKKKRRKGSEQVASPPRPVLDTSPETVADTDKGPAQVPKDVDDTKDNVRGKPPNKPETSSIFARVTAAAAAAWGTKKVNDKTANEQTKRERKEGDKVPTEKNRGQHERSEQASTNTTTKNESDSNDIKSPIMDALKDSRQGTAVPREVQEDKTNRRTEESSRDRKDKEKEQDTTRNAKEEVTTPQKKLKSSRGTRSVGPSGDEPRGNTDESKQSDRQGEKPKPHVSTANGSAKPEKQDKKALRRPQPNTSNDVESPILGRPDSELSRGSPQPLLRRDSGVEEPRGGLLREDYTTFTPILGMESNLSDTQRSPSRLLEPVQEVPEAEAEPGRGALPAPKVRRNSGPVSDASSFQRRSRRLSEEARRDSFSGERSPLRRSKPPRSPEPFRDSGVDTEGWEYPQSTLDRTVMQTPEPKTERRLRRSPRGTPVLREPTVPGPTPEPEKRKQYGVLTPVGAAAGTTVAAGAGAGLASTLSRSGPGPEPSTSRSTPTRSPTPTSRPNSNPAASYAGQRSFSDNASPVRRSTPRLESAGRRAVSNTSLSRRRTPEPLNFRPESPGINRSSGTPTPPLRRADKRMSGDLRAIRQQNNTATAPATATVTAPVSSTPVANEGRARAAKDMADIYDGFGEGRIGSPRSPTRPHSMRRRQSMQVLELENRVEQLMAENRMLSEARASAETSLSQRAASSLADRDAEIDNLKQSLQFLQHEVTRLTEVNDGLTSANAELANKDTGRVADLENRNAVVARELEEARRAKGTSEQSLEEKDAEIADLRAQLDSAKEKIRDLQRQILEAKAHDDHFLNIRDEDHFDHRCQQLCSHVQQWVLRFSKFSDMRACRLTNEINDEKTIDRLDNAVLDGSDVDVYLRDRVKRRDIFMSMTMNMIWEFVFTRYLFGMDREQRQKLKSLEKLLTEVGPPEAVRQWRAVTLTLLSKRESFKRQRDLDTEAVVQAIFQTLCKILPPPTNLEDQIQSQLRRVMREAVGLSIEMRTQKAEYMMLPPLRPEYDADGELTATVQFNASMMNERSGSITTSNEDLETQGAIVRVVLFPLVVKKGDDNGKGDEEIVVCPAQVLVPRSKLFPGASDGGSTSIGARSHISLVTETMGQTEVDY</sequence>
<feature type="compositionally biased region" description="Low complexity" evidence="1">
    <location>
        <begin position="6871"/>
        <end position="6907"/>
    </location>
</feature>
<feature type="region of interest" description="Disordered" evidence="1">
    <location>
        <begin position="1810"/>
        <end position="1929"/>
    </location>
</feature>
<dbReference type="PANTHER" id="PTHR40641">
    <property type="entry name" value="INVOLUCRIN REPEAT PROTEIN (AFU_ORTHOLOGUE AFUA_2G08060)"/>
    <property type="match status" value="1"/>
</dbReference>
<feature type="compositionally biased region" description="Basic and acidic residues" evidence="1">
    <location>
        <begin position="4995"/>
        <end position="5007"/>
    </location>
</feature>
<feature type="compositionally biased region" description="Basic and acidic residues" evidence="1">
    <location>
        <begin position="1290"/>
        <end position="1304"/>
    </location>
</feature>
<feature type="compositionally biased region" description="Basic and acidic residues" evidence="1">
    <location>
        <begin position="2713"/>
        <end position="2727"/>
    </location>
</feature>
<feature type="compositionally biased region" description="Basic and acidic residues" evidence="1">
    <location>
        <begin position="4874"/>
        <end position="4887"/>
    </location>
</feature>
<feature type="region of interest" description="Disordered" evidence="1">
    <location>
        <begin position="783"/>
        <end position="870"/>
    </location>
</feature>
<feature type="compositionally biased region" description="Acidic residues" evidence="1">
    <location>
        <begin position="3542"/>
        <end position="3551"/>
    </location>
</feature>
<feature type="compositionally biased region" description="Polar residues" evidence="1">
    <location>
        <begin position="6747"/>
        <end position="6756"/>
    </location>
</feature>
<feature type="compositionally biased region" description="Polar residues" evidence="1">
    <location>
        <begin position="4205"/>
        <end position="4217"/>
    </location>
</feature>
<feature type="region of interest" description="Disordered" evidence="1">
    <location>
        <begin position="1770"/>
        <end position="1794"/>
    </location>
</feature>
<feature type="compositionally biased region" description="Acidic residues" evidence="1">
    <location>
        <begin position="2449"/>
        <end position="2461"/>
    </location>
</feature>
<feature type="compositionally biased region" description="Polar residues" evidence="1">
    <location>
        <begin position="2804"/>
        <end position="2821"/>
    </location>
</feature>
<feature type="compositionally biased region" description="Basic and acidic residues" evidence="1">
    <location>
        <begin position="4335"/>
        <end position="4362"/>
    </location>
</feature>
<feature type="region of interest" description="Disordered" evidence="1">
    <location>
        <begin position="2430"/>
        <end position="3201"/>
    </location>
</feature>
<feature type="region of interest" description="Disordered" evidence="1">
    <location>
        <begin position="416"/>
        <end position="769"/>
    </location>
</feature>
<feature type="compositionally biased region" description="Basic and acidic residues" evidence="1">
    <location>
        <begin position="535"/>
        <end position="559"/>
    </location>
</feature>
<feature type="compositionally biased region" description="Low complexity" evidence="1">
    <location>
        <begin position="2430"/>
        <end position="2448"/>
    </location>
</feature>
<name>A0A395MGC4_9HYPO</name>
<feature type="compositionally biased region" description="Basic and acidic residues" evidence="1">
    <location>
        <begin position="1316"/>
        <end position="1343"/>
    </location>
</feature>
<feature type="region of interest" description="Disordered" evidence="1">
    <location>
        <begin position="2279"/>
        <end position="2403"/>
    </location>
</feature>
<feature type="compositionally biased region" description="Basic and acidic residues" evidence="1">
    <location>
        <begin position="2111"/>
        <end position="2132"/>
    </location>
</feature>
<feature type="compositionally biased region" description="Basic and acidic residues" evidence="1">
    <location>
        <begin position="3924"/>
        <end position="3946"/>
    </location>
</feature>
<evidence type="ECO:0008006" key="4">
    <source>
        <dbReference type="Google" id="ProtNLM"/>
    </source>
</evidence>
<feature type="compositionally biased region" description="Polar residues" evidence="1">
    <location>
        <begin position="6803"/>
        <end position="6813"/>
    </location>
</feature>
<feature type="compositionally biased region" description="Polar residues" evidence="1">
    <location>
        <begin position="3909"/>
        <end position="3921"/>
    </location>
</feature>
<feature type="compositionally biased region" description="Low complexity" evidence="1">
    <location>
        <begin position="2881"/>
        <end position="2891"/>
    </location>
</feature>
<feature type="compositionally biased region" description="Basic and acidic residues" evidence="1">
    <location>
        <begin position="3390"/>
        <end position="3421"/>
    </location>
</feature>
<feature type="compositionally biased region" description="Basic and acidic residues" evidence="1">
    <location>
        <begin position="971"/>
        <end position="1002"/>
    </location>
</feature>
<feature type="compositionally biased region" description="Basic and acidic residues" evidence="1">
    <location>
        <begin position="2665"/>
        <end position="2680"/>
    </location>
</feature>
<feature type="compositionally biased region" description="Basic and acidic residues" evidence="1">
    <location>
        <begin position="5918"/>
        <end position="5939"/>
    </location>
</feature>
<feature type="compositionally biased region" description="Basic and acidic residues" evidence="1">
    <location>
        <begin position="299"/>
        <end position="308"/>
    </location>
</feature>
<feature type="compositionally biased region" description="Basic and acidic residues" evidence="1">
    <location>
        <begin position="4167"/>
        <end position="4177"/>
    </location>
</feature>
<feature type="compositionally biased region" description="Basic residues" evidence="1">
    <location>
        <begin position="3073"/>
        <end position="3083"/>
    </location>
</feature>
<feature type="compositionally biased region" description="Basic and acidic residues" evidence="1">
    <location>
        <begin position="1845"/>
        <end position="1862"/>
    </location>
</feature>
<feature type="compositionally biased region" description="Basic and acidic residues" evidence="1">
    <location>
        <begin position="3591"/>
        <end position="3638"/>
    </location>
</feature>
<feature type="compositionally biased region" description="Polar residues" evidence="1">
    <location>
        <begin position="3186"/>
        <end position="3196"/>
    </location>
</feature>
<feature type="compositionally biased region" description="Basic and acidic residues" evidence="1">
    <location>
        <begin position="1710"/>
        <end position="1726"/>
    </location>
</feature>
<feature type="compositionally biased region" description="Basic and acidic residues" evidence="1">
    <location>
        <begin position="6677"/>
        <end position="6695"/>
    </location>
</feature>
<feature type="compositionally biased region" description="Basic and acidic residues" evidence="1">
    <location>
        <begin position="637"/>
        <end position="667"/>
    </location>
</feature>
<feature type="compositionally biased region" description="Basic and acidic residues" evidence="1">
    <location>
        <begin position="6442"/>
        <end position="6452"/>
    </location>
</feature>
<feature type="compositionally biased region" description="Basic residues" evidence="1">
    <location>
        <begin position="2927"/>
        <end position="2936"/>
    </location>
</feature>
<feature type="compositionally biased region" description="Low complexity" evidence="1">
    <location>
        <begin position="6993"/>
        <end position="7012"/>
    </location>
</feature>
<feature type="compositionally biased region" description="Low complexity" evidence="1">
    <location>
        <begin position="2590"/>
        <end position="2606"/>
    </location>
</feature>
<feature type="region of interest" description="Disordered" evidence="1">
    <location>
        <begin position="6281"/>
        <end position="6855"/>
    </location>
</feature>
<keyword evidence="3" id="KW-1185">Reference proteome</keyword>
<feature type="compositionally biased region" description="Basic and acidic residues" evidence="1">
    <location>
        <begin position="6178"/>
        <end position="6197"/>
    </location>
</feature>
<feature type="compositionally biased region" description="Polar residues" evidence="1">
    <location>
        <begin position="4363"/>
        <end position="4372"/>
    </location>
</feature>
<feature type="compositionally biased region" description="Basic and acidic residues" evidence="1">
    <location>
        <begin position="950"/>
        <end position="962"/>
    </location>
</feature>
<feature type="compositionally biased region" description="Polar residues" evidence="1">
    <location>
        <begin position="232"/>
        <end position="243"/>
    </location>
</feature>
<feature type="compositionally biased region" description="Polar residues" evidence="1">
    <location>
        <begin position="1963"/>
        <end position="1973"/>
    </location>
</feature>
<feature type="compositionally biased region" description="Basic and acidic residues" evidence="1">
    <location>
        <begin position="2068"/>
        <end position="2080"/>
    </location>
</feature>
<feature type="compositionally biased region" description="Acidic residues" evidence="1">
    <location>
        <begin position="2368"/>
        <end position="2377"/>
    </location>
</feature>
<feature type="compositionally biased region" description="Basic residues" evidence="1">
    <location>
        <begin position="3474"/>
        <end position="3485"/>
    </location>
</feature>
<feature type="compositionally biased region" description="Basic residues" evidence="1">
    <location>
        <begin position="4518"/>
        <end position="4527"/>
    </location>
</feature>
<feature type="compositionally biased region" description="Basic and acidic residues" evidence="1">
    <location>
        <begin position="3869"/>
        <end position="3896"/>
    </location>
</feature>
<feature type="compositionally biased region" description="Basic residues" evidence="1">
    <location>
        <begin position="5449"/>
        <end position="5458"/>
    </location>
</feature>
<comment type="caution">
    <text evidence="2">The sequence shown here is derived from an EMBL/GenBank/DDBJ whole genome shotgun (WGS) entry which is preliminary data.</text>
</comment>
<feature type="compositionally biased region" description="Polar residues" evidence="1">
    <location>
        <begin position="5466"/>
        <end position="5475"/>
    </location>
</feature>
<feature type="compositionally biased region" description="Basic and acidic residues" evidence="1">
    <location>
        <begin position="677"/>
        <end position="701"/>
    </location>
</feature>
<feature type="compositionally biased region" description="Polar residues" evidence="1">
    <location>
        <begin position="4724"/>
        <end position="4734"/>
    </location>
</feature>
<feature type="compositionally biased region" description="Basic and acidic residues" evidence="1">
    <location>
        <begin position="1781"/>
        <end position="1794"/>
    </location>
</feature>
<feature type="compositionally biased region" description="Basic and acidic residues" evidence="1">
    <location>
        <begin position="6348"/>
        <end position="6366"/>
    </location>
</feature>
<feature type="compositionally biased region" description="Polar residues" evidence="1">
    <location>
        <begin position="4985"/>
        <end position="4994"/>
    </location>
</feature>
<feature type="compositionally biased region" description="Low complexity" evidence="1">
    <location>
        <begin position="2652"/>
        <end position="2664"/>
    </location>
</feature>
<feature type="compositionally biased region" description="Low complexity" evidence="1">
    <location>
        <begin position="60"/>
        <end position="90"/>
    </location>
</feature>
<feature type="compositionally biased region" description="Basic and acidic residues" evidence="1">
    <location>
        <begin position="5710"/>
        <end position="5723"/>
    </location>
</feature>
<feature type="compositionally biased region" description="Polar residues" evidence="1">
    <location>
        <begin position="5970"/>
        <end position="5988"/>
    </location>
</feature>
<feature type="compositionally biased region" description="Basic and acidic residues" evidence="1">
    <location>
        <begin position="1485"/>
        <end position="1503"/>
    </location>
</feature>
<feature type="compositionally biased region" description="Low complexity" evidence="1">
    <location>
        <begin position="4543"/>
        <end position="4557"/>
    </location>
</feature>
<feature type="compositionally biased region" description="Basic and acidic residues" evidence="1">
    <location>
        <begin position="18"/>
        <end position="39"/>
    </location>
</feature>
<feature type="compositionally biased region" description="Basic and acidic residues" evidence="1">
    <location>
        <begin position="4473"/>
        <end position="4495"/>
    </location>
</feature>
<feature type="compositionally biased region" description="Basic and acidic residues" evidence="1">
    <location>
        <begin position="3259"/>
        <end position="3295"/>
    </location>
</feature>
<feature type="compositionally biased region" description="Polar residues" evidence="1">
    <location>
        <begin position="5113"/>
        <end position="5125"/>
    </location>
</feature>
<feature type="compositionally biased region" description="Polar residues" evidence="1">
    <location>
        <begin position="6706"/>
        <end position="6715"/>
    </location>
</feature>
<feature type="region of interest" description="Disordered" evidence="1">
    <location>
        <begin position="884"/>
        <end position="1106"/>
    </location>
</feature>
<feature type="compositionally biased region" description="Low complexity" evidence="1">
    <location>
        <begin position="1770"/>
        <end position="1779"/>
    </location>
</feature>
<feature type="compositionally biased region" description="Basic and acidic residues" evidence="1">
    <location>
        <begin position="2510"/>
        <end position="2539"/>
    </location>
</feature>
<feature type="compositionally biased region" description="Basic and acidic residues" evidence="1">
    <location>
        <begin position="3722"/>
        <end position="3750"/>
    </location>
</feature>
<feature type="compositionally biased region" description="Polar residues" evidence="1">
    <location>
        <begin position="5501"/>
        <end position="5510"/>
    </location>
</feature>
<feature type="compositionally biased region" description="Basic and acidic residues" evidence="1">
    <location>
        <begin position="6761"/>
        <end position="6772"/>
    </location>
</feature>
<feature type="compositionally biased region" description="Polar residues" evidence="1">
    <location>
        <begin position="4087"/>
        <end position="4099"/>
    </location>
</feature>
<feature type="compositionally biased region" description="Polar residues" evidence="1">
    <location>
        <begin position="4180"/>
        <end position="4191"/>
    </location>
</feature>
<evidence type="ECO:0000313" key="2">
    <source>
        <dbReference type="EMBL" id="RFN46954.1"/>
    </source>
</evidence>
<feature type="compositionally biased region" description="Basic and acidic residues" evidence="1">
    <location>
        <begin position="430"/>
        <end position="440"/>
    </location>
</feature>
<feature type="compositionally biased region" description="Low complexity" evidence="1">
    <location>
        <begin position="4456"/>
        <end position="4465"/>
    </location>
</feature>
<feature type="compositionally biased region" description="Basic and acidic residues" evidence="1">
    <location>
        <begin position="5744"/>
        <end position="5767"/>
    </location>
</feature>
<feature type="compositionally biased region" description="Low complexity" evidence="1">
    <location>
        <begin position="318"/>
        <end position="335"/>
    </location>
</feature>
<feature type="compositionally biased region" description="Polar residues" evidence="1">
    <location>
        <begin position="4041"/>
        <end position="4080"/>
    </location>
</feature>
<feature type="compositionally biased region" description="Polar residues" evidence="1">
    <location>
        <begin position="3377"/>
        <end position="3389"/>
    </location>
</feature>